<dbReference type="Proteomes" id="UP000199459">
    <property type="component" value="Unassembled WGS sequence"/>
</dbReference>
<evidence type="ECO:0000313" key="1">
    <source>
        <dbReference type="EMBL" id="SEM67313.1"/>
    </source>
</evidence>
<name>A0A1H8A9T0_9PROT</name>
<reference evidence="1 2" key="1">
    <citation type="submission" date="2016-10" db="EMBL/GenBank/DDBJ databases">
        <authorList>
            <person name="de Groot N.N."/>
        </authorList>
    </citation>
    <scope>NUCLEOTIDE SEQUENCE [LARGE SCALE GENOMIC DNA]</scope>
    <source>
        <strain evidence="1 2">Nm22</strain>
    </source>
</reference>
<dbReference type="RefSeq" id="WP_090626840.1">
    <property type="nucleotide sequence ID" value="NZ_FOCP01000001.1"/>
</dbReference>
<accession>A0A1H8A9T0</accession>
<gene>
    <name evidence="1" type="ORF">SAMN05216325_10130</name>
</gene>
<dbReference type="AlphaFoldDB" id="A0A1H8A9T0"/>
<evidence type="ECO:0000313" key="2">
    <source>
        <dbReference type="Proteomes" id="UP000199459"/>
    </source>
</evidence>
<proteinExistence type="predicted"/>
<dbReference type="EMBL" id="FOCP01000001">
    <property type="protein sequence ID" value="SEM67313.1"/>
    <property type="molecule type" value="Genomic_DNA"/>
</dbReference>
<protein>
    <submittedName>
        <fullName evidence="1">Uncharacterized protein</fullName>
    </submittedName>
</protein>
<sequence length="132" mass="14639">MKKQLTALFILALIPVAGYTQQTGVSPEHMQQLMQQARQMQACMTRIDQNALAALGQRAQTVEAEIKSLCQSGRLDEAMDVAVTFGQEMANDENIRIARECGEMAQQMLPDFKFPTSKAEAKSSHICDVYAQ</sequence>
<dbReference type="STRING" id="917.SAMN05216326_11217"/>
<dbReference type="OrthoDB" id="8547276at2"/>
<organism evidence="1 2">
    <name type="scientific">Nitrosomonas marina</name>
    <dbReference type="NCBI Taxonomy" id="917"/>
    <lineage>
        <taxon>Bacteria</taxon>
        <taxon>Pseudomonadati</taxon>
        <taxon>Pseudomonadota</taxon>
        <taxon>Betaproteobacteria</taxon>
        <taxon>Nitrosomonadales</taxon>
        <taxon>Nitrosomonadaceae</taxon>
        <taxon>Nitrosomonas</taxon>
    </lineage>
</organism>